<reference evidence="2" key="1">
    <citation type="submission" date="2021-01" db="EMBL/GenBank/DDBJ databases">
        <authorList>
            <person name="Corre E."/>
            <person name="Pelletier E."/>
            <person name="Niang G."/>
            <person name="Scheremetjew M."/>
            <person name="Finn R."/>
            <person name="Kale V."/>
            <person name="Holt S."/>
            <person name="Cochrane G."/>
            <person name="Meng A."/>
            <person name="Brown T."/>
            <person name="Cohen L."/>
        </authorList>
    </citation>
    <scope>NUCLEOTIDE SEQUENCE</scope>
    <source>
        <strain evidence="2">RCC1130</strain>
    </source>
</reference>
<dbReference type="EMBL" id="HBER01038906">
    <property type="protein sequence ID" value="CAD8544415.1"/>
    <property type="molecule type" value="Transcribed_RNA"/>
</dbReference>
<sequence length="350" mass="37406">MAARLLLLLFSMLVAPAAPAAAGVVGVPRMPLPVSRRRTCRMDAASRDLELEMAWCARVVRDAADVLRDGDQRSAIQLLDFEMSQERLGMGPARSAQGGQMWVRHIDEHIVSMCLVDDADGAVISAVCRPATDELLCAARGAGAFMQIGDEPATPAPEVGCASMSATVVHVPYIKCPEIDLAIEALEEKMPCEVTRVPCCCCCEGLFELVSGRADVHVSPPAHCLSSPSTPVAVLCAFEVLLDEGGGYMSDVMGDEIDLVAAMRSGTHTSGVLASGFATHGYMLHATRPPFQAERLLLPRLADTLQREAVGFRIELVSERRMVPEVSLLERAFKLPSHEDGPGDAGARGT</sequence>
<gene>
    <name evidence="2" type="ORF">CLEP1334_LOCUS19703</name>
</gene>
<dbReference type="SUPFAM" id="SSF56655">
    <property type="entry name" value="Carbohydrate phosphatase"/>
    <property type="match status" value="1"/>
</dbReference>
<dbReference type="AlphaFoldDB" id="A0A7S0J9I4"/>
<protein>
    <submittedName>
        <fullName evidence="2">Uncharacterized protein</fullName>
    </submittedName>
</protein>
<name>A0A7S0J9I4_9EUKA</name>
<feature type="chain" id="PRO_5031353188" evidence="1">
    <location>
        <begin position="23"/>
        <end position="350"/>
    </location>
</feature>
<keyword evidence="1" id="KW-0732">Signal</keyword>
<evidence type="ECO:0000256" key="1">
    <source>
        <dbReference type="SAM" id="SignalP"/>
    </source>
</evidence>
<proteinExistence type="predicted"/>
<feature type="signal peptide" evidence="1">
    <location>
        <begin position="1"/>
        <end position="22"/>
    </location>
</feature>
<evidence type="ECO:0000313" key="2">
    <source>
        <dbReference type="EMBL" id="CAD8544415.1"/>
    </source>
</evidence>
<organism evidence="2">
    <name type="scientific">Calcidiscus leptoporus</name>
    <dbReference type="NCBI Taxonomy" id="127549"/>
    <lineage>
        <taxon>Eukaryota</taxon>
        <taxon>Haptista</taxon>
        <taxon>Haptophyta</taxon>
        <taxon>Prymnesiophyceae</taxon>
        <taxon>Coccolithales</taxon>
        <taxon>Calcidiscaceae</taxon>
        <taxon>Calcidiscus</taxon>
    </lineage>
</organism>
<accession>A0A7S0J9I4</accession>